<dbReference type="PROSITE" id="PS51257">
    <property type="entry name" value="PROKAR_LIPOPROTEIN"/>
    <property type="match status" value="1"/>
</dbReference>
<protein>
    <submittedName>
        <fullName evidence="2">Iron-sulphur-dependent L-serine dehydratase beta subunit</fullName>
    </submittedName>
</protein>
<dbReference type="InterPro" id="IPR028994">
    <property type="entry name" value="Integrin_alpha_N"/>
</dbReference>
<keyword evidence="3" id="KW-1185">Reference proteome</keyword>
<evidence type="ECO:0000313" key="3">
    <source>
        <dbReference type="Proteomes" id="UP000245622"/>
    </source>
</evidence>
<accession>A0A1V1I0B2</accession>
<feature type="chain" id="PRO_5010722110" evidence="1">
    <location>
        <begin position="24"/>
        <end position="455"/>
    </location>
</feature>
<dbReference type="Proteomes" id="UP000245622">
    <property type="component" value="Chromosome 1"/>
</dbReference>
<gene>
    <name evidence="2" type="ORF">CRIB_920</name>
</gene>
<evidence type="ECO:0000256" key="1">
    <source>
        <dbReference type="SAM" id="SignalP"/>
    </source>
</evidence>
<keyword evidence="1" id="KW-0732">Signal</keyword>
<dbReference type="SUPFAM" id="SSF69318">
    <property type="entry name" value="Integrin alpha N-terminal domain"/>
    <property type="match status" value="1"/>
</dbReference>
<dbReference type="RefSeq" id="WP_180703368.1">
    <property type="nucleotide sequence ID" value="NZ_CAJUCR010000003.1"/>
</dbReference>
<dbReference type="EMBL" id="LN555523">
    <property type="protein sequence ID" value="CED93671.1"/>
    <property type="molecule type" value="Genomic_DNA"/>
</dbReference>
<dbReference type="GeneID" id="82205098"/>
<organism evidence="2 3">
    <name type="scientific">Romboutsia ilealis</name>
    <dbReference type="NCBI Taxonomy" id="1115758"/>
    <lineage>
        <taxon>Bacteria</taxon>
        <taxon>Bacillati</taxon>
        <taxon>Bacillota</taxon>
        <taxon>Clostridia</taxon>
        <taxon>Peptostreptococcales</taxon>
        <taxon>Peptostreptococcaceae</taxon>
        <taxon>Romboutsia</taxon>
    </lineage>
</organism>
<feature type="signal peptide" evidence="1">
    <location>
        <begin position="1"/>
        <end position="23"/>
    </location>
</feature>
<name>A0A1V1I0B2_9FIRM</name>
<dbReference type="AlphaFoldDB" id="A0A1V1I0B2"/>
<reference evidence="2 3" key="1">
    <citation type="submission" date="2014-04" db="EMBL/GenBank/DDBJ databases">
        <authorList>
            <person name="Hornung B.V."/>
        </authorList>
    </citation>
    <scope>NUCLEOTIDE SEQUENCE [LARGE SCALE GENOMIC DNA]</scope>
    <source>
        <strain evidence="2 3">CRIB</strain>
    </source>
</reference>
<evidence type="ECO:0000313" key="2">
    <source>
        <dbReference type="EMBL" id="CED93671.1"/>
    </source>
</evidence>
<sequence>MKLFKLTALSTLLMITLSGCSLNSESPEQLIKEKPVYSEENLNLYRQIENLLPSLNSSLLLPRNASEVAKINEVDLDKDGEKELVVFEKKEDVNANKTEVGFMVLKKDKNGEYQEGGNILEGGETIEYANFYDLDKDKHLEIILLIKKQDKTNMYIYKFKDNELNKVATLNPYWINDRYNLTDMKIKVEYIDNDDILDILVLNYNPKINKVYSSLLNFDGKIKLLDCIEHENVKNLNNLYITYGQVDTNKNGIVLDIPNLKENNYITQILYTKDKKLKKVFEDDDKNLMKPYYIPVEDINKDKVLEIPIVGGSSSIYTLQSSSTVSWYRWNGKNNEDARLVFNSRIYYNYKCNFKLEIPNNLINKIYSEQEYQGENILFKFYYNDLVENEPKNIFTIVVSPKSAVDEGKSITNKSSVILTESYDNTYILQKNNEELLDKFNITTEALMEYFSLIY</sequence>
<proteinExistence type="predicted"/>
<dbReference type="KEGG" id="ril:CRIB_920"/>